<reference evidence="8" key="1">
    <citation type="journal article" date="2013" name="Genetics">
        <title>The draft genome and transcriptome of Panagrellus redivivus are shaped by the harsh demands of a free-living lifestyle.</title>
        <authorList>
            <person name="Srinivasan J."/>
            <person name="Dillman A.R."/>
            <person name="Macchietto M.G."/>
            <person name="Heikkinen L."/>
            <person name="Lakso M."/>
            <person name="Fracchia K.M."/>
            <person name="Antoshechkin I."/>
            <person name="Mortazavi A."/>
            <person name="Wong G."/>
            <person name="Sternberg P.W."/>
        </authorList>
    </citation>
    <scope>NUCLEOTIDE SEQUENCE [LARGE SCALE GENOMIC DNA]</scope>
    <source>
        <strain evidence="8">MT8872</strain>
    </source>
</reference>
<organism evidence="8 9">
    <name type="scientific">Panagrellus redivivus</name>
    <name type="common">Microworm</name>
    <dbReference type="NCBI Taxonomy" id="6233"/>
    <lineage>
        <taxon>Eukaryota</taxon>
        <taxon>Metazoa</taxon>
        <taxon>Ecdysozoa</taxon>
        <taxon>Nematoda</taxon>
        <taxon>Chromadorea</taxon>
        <taxon>Rhabditida</taxon>
        <taxon>Tylenchina</taxon>
        <taxon>Panagrolaimomorpha</taxon>
        <taxon>Panagrolaimoidea</taxon>
        <taxon>Panagrolaimidae</taxon>
        <taxon>Panagrellus</taxon>
    </lineage>
</organism>
<feature type="domain" description="EGF-like" evidence="7">
    <location>
        <begin position="100"/>
        <end position="136"/>
    </location>
</feature>
<dbReference type="InterPro" id="IPR000742">
    <property type="entry name" value="EGF"/>
</dbReference>
<accession>A0A7E4V5S2</accession>
<evidence type="ECO:0000313" key="9">
    <source>
        <dbReference type="WBParaSite" id="Pan_g16974.t1"/>
    </source>
</evidence>
<keyword evidence="3" id="KW-0677">Repeat</keyword>
<keyword evidence="8" id="KW-1185">Reference proteome</keyword>
<dbReference type="SUPFAM" id="SSF57196">
    <property type="entry name" value="EGF/Laminin"/>
    <property type="match status" value="3"/>
</dbReference>
<sequence>MHRQKAIDASMTTVGKAQMCVNRTCRAADGDGHAKTMLSPVSVILAVVLYCGSGCHSLIQRLLEIGYRFSVMYRTIILITAIFVFCHQTSAVPIEVTVTEHKPCNATSCPSNWICADHPRGPRCICPPGKAGPNCEFDNRCLTENPVFCVHGLCRITDTGAPRCICRPGFYGEGCTVDIDECLDDPCEFHEICLNFEGGYFCVPRGERQAEAEPEPQAEAEEPSEFSWEMLNMIFVVVMIVFLTTCVIFAIVGTVLVKCYLKRNLFFPKRYSNRVSPQRGDFPHMQQF</sequence>
<evidence type="ECO:0000256" key="6">
    <source>
        <dbReference type="SAM" id="Phobius"/>
    </source>
</evidence>
<dbReference type="Gene3D" id="2.10.25.10">
    <property type="entry name" value="Laminin"/>
    <property type="match status" value="2"/>
</dbReference>
<evidence type="ECO:0000256" key="5">
    <source>
        <dbReference type="PROSITE-ProRule" id="PRU00076"/>
    </source>
</evidence>
<keyword evidence="4 5" id="KW-1015">Disulfide bond</keyword>
<evidence type="ECO:0000259" key="7">
    <source>
        <dbReference type="PROSITE" id="PS50026"/>
    </source>
</evidence>
<evidence type="ECO:0000256" key="1">
    <source>
        <dbReference type="ARBA" id="ARBA00022536"/>
    </source>
</evidence>
<dbReference type="PROSITE" id="PS00022">
    <property type="entry name" value="EGF_1"/>
    <property type="match status" value="2"/>
</dbReference>
<dbReference type="AlphaFoldDB" id="A0A7E4V5S2"/>
<dbReference type="WBParaSite" id="Pan_g16974.t1">
    <property type="protein sequence ID" value="Pan_g16974.t1"/>
    <property type="gene ID" value="Pan_g16974"/>
</dbReference>
<proteinExistence type="predicted"/>
<keyword evidence="6" id="KW-0472">Membrane</keyword>
<evidence type="ECO:0000313" key="8">
    <source>
        <dbReference type="Proteomes" id="UP000492821"/>
    </source>
</evidence>
<dbReference type="GO" id="GO:0007411">
    <property type="term" value="P:axon guidance"/>
    <property type="evidence" value="ECO:0007669"/>
    <property type="project" value="TreeGrafter"/>
</dbReference>
<keyword evidence="2" id="KW-0732">Signal</keyword>
<feature type="transmembrane region" description="Helical" evidence="6">
    <location>
        <begin position="37"/>
        <end position="59"/>
    </location>
</feature>
<keyword evidence="1 5" id="KW-0245">EGF-like domain</keyword>
<feature type="domain" description="EGF-like" evidence="7">
    <location>
        <begin position="145"/>
        <end position="176"/>
    </location>
</feature>
<dbReference type="CDD" id="cd00054">
    <property type="entry name" value="EGF_CA"/>
    <property type="match status" value="1"/>
</dbReference>
<name>A0A7E4V5S2_PANRE</name>
<dbReference type="PROSITE" id="PS01187">
    <property type="entry name" value="EGF_CA"/>
    <property type="match status" value="1"/>
</dbReference>
<reference evidence="9" key="2">
    <citation type="submission" date="2020-10" db="UniProtKB">
        <authorList>
            <consortium name="WormBaseParasite"/>
        </authorList>
    </citation>
    <scope>IDENTIFICATION</scope>
</reference>
<dbReference type="PROSITE" id="PS01186">
    <property type="entry name" value="EGF_2"/>
    <property type="match status" value="1"/>
</dbReference>
<evidence type="ECO:0000256" key="3">
    <source>
        <dbReference type="ARBA" id="ARBA00022737"/>
    </source>
</evidence>
<protein>
    <submittedName>
        <fullName evidence="9">EGF-like domain-containing protein</fullName>
    </submittedName>
</protein>
<feature type="transmembrane region" description="Helical" evidence="6">
    <location>
        <begin position="233"/>
        <end position="261"/>
    </location>
</feature>
<dbReference type="GO" id="GO:0005509">
    <property type="term" value="F:calcium ion binding"/>
    <property type="evidence" value="ECO:0007669"/>
    <property type="project" value="InterPro"/>
</dbReference>
<dbReference type="InterPro" id="IPR018097">
    <property type="entry name" value="EGF_Ca-bd_CS"/>
</dbReference>
<dbReference type="PANTHER" id="PTHR45836">
    <property type="entry name" value="SLIT HOMOLOG"/>
    <property type="match status" value="1"/>
</dbReference>
<dbReference type="Proteomes" id="UP000492821">
    <property type="component" value="Unassembled WGS sequence"/>
</dbReference>
<keyword evidence="6" id="KW-1133">Transmembrane helix</keyword>
<keyword evidence="6" id="KW-0812">Transmembrane</keyword>
<dbReference type="SMART" id="SM00181">
    <property type="entry name" value="EGF"/>
    <property type="match status" value="2"/>
</dbReference>
<evidence type="ECO:0000256" key="2">
    <source>
        <dbReference type="ARBA" id="ARBA00022729"/>
    </source>
</evidence>
<evidence type="ECO:0000256" key="4">
    <source>
        <dbReference type="ARBA" id="ARBA00023157"/>
    </source>
</evidence>
<comment type="caution">
    <text evidence="5">Lacks conserved residue(s) required for the propagation of feature annotation.</text>
</comment>
<dbReference type="InterPro" id="IPR051355">
    <property type="entry name" value="Notch/Slit_guidance"/>
</dbReference>
<feature type="disulfide bond" evidence="5">
    <location>
        <begin position="126"/>
        <end position="135"/>
    </location>
</feature>
<feature type="transmembrane region" description="Helical" evidence="6">
    <location>
        <begin position="71"/>
        <end position="90"/>
    </location>
</feature>
<feature type="disulfide bond" evidence="5">
    <location>
        <begin position="166"/>
        <end position="175"/>
    </location>
</feature>
<dbReference type="PROSITE" id="PS50026">
    <property type="entry name" value="EGF_3"/>
    <property type="match status" value="2"/>
</dbReference>